<evidence type="ECO:0000313" key="18">
    <source>
        <dbReference type="EMBL" id="RCK69125.1"/>
    </source>
</evidence>
<gene>
    <name evidence="18" type="ORF">DT076_12325</name>
</gene>
<evidence type="ECO:0000256" key="5">
    <source>
        <dbReference type="ARBA" id="ARBA00022676"/>
    </source>
</evidence>
<dbReference type="RefSeq" id="WP_114126981.1">
    <property type="nucleotide sequence ID" value="NZ_QOUI01000007.1"/>
</dbReference>
<keyword evidence="3" id="KW-0121">Carboxypeptidase</keyword>
<feature type="region of interest" description="Disordered" evidence="14">
    <location>
        <begin position="432"/>
        <end position="468"/>
    </location>
</feature>
<evidence type="ECO:0000256" key="14">
    <source>
        <dbReference type="SAM" id="MobiDB-lite"/>
    </source>
</evidence>
<evidence type="ECO:0000256" key="12">
    <source>
        <dbReference type="ARBA" id="ARBA00034000"/>
    </source>
</evidence>
<dbReference type="GO" id="GO:0008360">
    <property type="term" value="P:regulation of cell shape"/>
    <property type="evidence" value="ECO:0007669"/>
    <property type="project" value="UniProtKB-KW"/>
</dbReference>
<dbReference type="Gene3D" id="1.10.3810.10">
    <property type="entry name" value="Biosynthetic peptidoglycan transglycosylase-like"/>
    <property type="match status" value="1"/>
</dbReference>
<protein>
    <submittedName>
        <fullName evidence="18">Penicillin-binding protein</fullName>
    </submittedName>
</protein>
<keyword evidence="19" id="KW-1185">Reference proteome</keyword>
<evidence type="ECO:0000256" key="2">
    <source>
        <dbReference type="ARBA" id="ARBA00007739"/>
    </source>
</evidence>
<feature type="domain" description="Penicillin-binding protein transpeptidase" evidence="16">
    <location>
        <begin position="364"/>
        <end position="626"/>
    </location>
</feature>
<evidence type="ECO:0000256" key="15">
    <source>
        <dbReference type="SAM" id="Phobius"/>
    </source>
</evidence>
<keyword evidence="9" id="KW-0573">Peptidoglycan synthesis</keyword>
<dbReference type="GO" id="GO:0006508">
    <property type="term" value="P:proteolysis"/>
    <property type="evidence" value="ECO:0007669"/>
    <property type="project" value="UniProtKB-KW"/>
</dbReference>
<evidence type="ECO:0000256" key="3">
    <source>
        <dbReference type="ARBA" id="ARBA00022645"/>
    </source>
</evidence>
<dbReference type="Pfam" id="PF00912">
    <property type="entry name" value="Transgly"/>
    <property type="match status" value="1"/>
</dbReference>
<evidence type="ECO:0000313" key="19">
    <source>
        <dbReference type="Proteomes" id="UP000252770"/>
    </source>
</evidence>
<dbReference type="FunFam" id="1.10.3810.10:FF:000001">
    <property type="entry name" value="Penicillin-binding protein 1A"/>
    <property type="match status" value="1"/>
</dbReference>
<evidence type="ECO:0000256" key="10">
    <source>
        <dbReference type="ARBA" id="ARBA00023268"/>
    </source>
</evidence>
<evidence type="ECO:0000256" key="1">
    <source>
        <dbReference type="ARBA" id="ARBA00007090"/>
    </source>
</evidence>
<keyword evidence="15" id="KW-1133">Transmembrane helix</keyword>
<dbReference type="Proteomes" id="UP000252770">
    <property type="component" value="Unassembled WGS sequence"/>
</dbReference>
<comment type="similarity">
    <text evidence="2">In the N-terminal section; belongs to the glycosyltransferase 51 family.</text>
</comment>
<dbReference type="AlphaFoldDB" id="A0A367YTA3"/>
<dbReference type="GO" id="GO:0030288">
    <property type="term" value="C:outer membrane-bounded periplasmic space"/>
    <property type="evidence" value="ECO:0007669"/>
    <property type="project" value="TreeGrafter"/>
</dbReference>
<feature type="transmembrane region" description="Helical" evidence="15">
    <location>
        <begin position="12"/>
        <end position="38"/>
    </location>
</feature>
<dbReference type="Gene3D" id="3.40.710.10">
    <property type="entry name" value="DD-peptidase/beta-lactamase superfamily"/>
    <property type="match status" value="1"/>
</dbReference>
<dbReference type="InterPro" id="IPR001264">
    <property type="entry name" value="Glyco_trans_51"/>
</dbReference>
<dbReference type="InterPro" id="IPR050396">
    <property type="entry name" value="Glycosyltr_51/Transpeptidase"/>
</dbReference>
<comment type="similarity">
    <text evidence="1">In the C-terminal section; belongs to the transpeptidase family.</text>
</comment>
<proteinExistence type="inferred from homology"/>
<evidence type="ECO:0000256" key="13">
    <source>
        <dbReference type="ARBA" id="ARBA00049902"/>
    </source>
</evidence>
<evidence type="ECO:0000256" key="4">
    <source>
        <dbReference type="ARBA" id="ARBA00022670"/>
    </source>
</evidence>
<dbReference type="InterPro" id="IPR023346">
    <property type="entry name" value="Lysozyme-like_dom_sf"/>
</dbReference>
<evidence type="ECO:0000256" key="7">
    <source>
        <dbReference type="ARBA" id="ARBA00022801"/>
    </source>
</evidence>
<keyword evidence="8" id="KW-0133">Cell shape</keyword>
<dbReference type="GO" id="GO:0009252">
    <property type="term" value="P:peptidoglycan biosynthetic process"/>
    <property type="evidence" value="ECO:0007669"/>
    <property type="project" value="UniProtKB-KW"/>
</dbReference>
<dbReference type="GO" id="GO:0009002">
    <property type="term" value="F:serine-type D-Ala-D-Ala carboxypeptidase activity"/>
    <property type="evidence" value="ECO:0007669"/>
    <property type="project" value="UniProtKB-EC"/>
</dbReference>
<dbReference type="SUPFAM" id="SSF53955">
    <property type="entry name" value="Lysozyme-like"/>
    <property type="match status" value="1"/>
</dbReference>
<reference evidence="18 19" key="1">
    <citation type="submission" date="2018-07" db="EMBL/GenBank/DDBJ databases">
        <title>Desertimonas flava gen. nov. sp. nov.</title>
        <authorList>
            <person name="Liu S."/>
        </authorList>
    </citation>
    <scope>NUCLEOTIDE SEQUENCE [LARGE SCALE GENOMIC DNA]</scope>
    <source>
        <strain evidence="18 19">16Sb5-5</strain>
    </source>
</reference>
<dbReference type="PANTHER" id="PTHR32282:SF33">
    <property type="entry name" value="PEPTIDOGLYCAN GLYCOSYLTRANSFERASE"/>
    <property type="match status" value="1"/>
</dbReference>
<keyword evidence="6" id="KW-0808">Transferase</keyword>
<dbReference type="EMBL" id="QOUI01000007">
    <property type="protein sequence ID" value="RCK69125.1"/>
    <property type="molecule type" value="Genomic_DNA"/>
</dbReference>
<keyword evidence="11" id="KW-0961">Cell wall biogenesis/degradation</keyword>
<dbReference type="GO" id="GO:0008955">
    <property type="term" value="F:peptidoglycan glycosyltransferase activity"/>
    <property type="evidence" value="ECO:0007669"/>
    <property type="project" value="UniProtKB-EC"/>
</dbReference>
<evidence type="ECO:0000256" key="8">
    <source>
        <dbReference type="ARBA" id="ARBA00022960"/>
    </source>
</evidence>
<evidence type="ECO:0000256" key="11">
    <source>
        <dbReference type="ARBA" id="ARBA00023316"/>
    </source>
</evidence>
<dbReference type="InterPro" id="IPR036950">
    <property type="entry name" value="PBP_transglycosylase"/>
</dbReference>
<evidence type="ECO:0000259" key="17">
    <source>
        <dbReference type="Pfam" id="PF00912"/>
    </source>
</evidence>
<dbReference type="PANTHER" id="PTHR32282">
    <property type="entry name" value="BINDING PROTEIN TRANSPEPTIDASE, PUTATIVE-RELATED"/>
    <property type="match status" value="1"/>
</dbReference>
<evidence type="ECO:0000259" key="16">
    <source>
        <dbReference type="Pfam" id="PF00905"/>
    </source>
</evidence>
<dbReference type="InterPro" id="IPR012338">
    <property type="entry name" value="Beta-lactam/transpept-like"/>
</dbReference>
<organism evidence="18 19">
    <name type="scientific">Desertihabitans brevis</name>
    <dbReference type="NCBI Taxonomy" id="2268447"/>
    <lineage>
        <taxon>Bacteria</taxon>
        <taxon>Bacillati</taxon>
        <taxon>Actinomycetota</taxon>
        <taxon>Actinomycetes</taxon>
        <taxon>Propionibacteriales</taxon>
        <taxon>Propionibacteriaceae</taxon>
        <taxon>Desertihabitans</taxon>
    </lineage>
</organism>
<dbReference type="InterPro" id="IPR001460">
    <property type="entry name" value="PCN-bd_Tpept"/>
</dbReference>
<name>A0A367YTA3_9ACTN</name>
<feature type="compositionally biased region" description="Basic and acidic residues" evidence="14">
    <location>
        <begin position="678"/>
        <end position="704"/>
    </location>
</feature>
<keyword evidence="7" id="KW-0378">Hydrolase</keyword>
<dbReference type="SUPFAM" id="SSF56601">
    <property type="entry name" value="beta-lactamase/transpeptidase-like"/>
    <property type="match status" value="1"/>
</dbReference>
<sequence length="704" mass="76140">MQNALRRLGTVSYAAVMFLVVSVLMGLLAALLVVPFAAAAGAGSRVTADSLEELPEDLQTTPSPERTRVLAADGSVLAYFFEDNRTYVELDDIAPIMQQAQIAIEDHRFYEHGALDLTATLRAFLQNSAGGSTQGGSSITQQYVKMVQVEQARLAGDEAGVRAAQEQTYARKIQEMRHAIALEERLSKDEILERYLNIAYFGDGAYGVEQAARHFFDTSAADLDLAQAAMLAGLVQNPAATDPRRFPEAAVERRNVVLDRLADPEVAVISPEQAAEAKQVEWDPDGIEPVANGCASAEFPFLCDYVRRSLLQSEALGATVAEREQTLLRGGLTIRTEIDRESQRAAEEAIADVVDPEDPVISTMTMIEPGTGLVVAMAQSRPEMGEEDGQTFYNYAAPTSLGGAEGFQAGSTFKPYVAAAALEEGIPIDRRYDSPERMDFSDEPFQTCDGRGRVPEGYEPENSTRSGDDMPMDYAMEWSVNTYFLQLAQDTGMCDVTDMMERLGVELSNGQPLSEVSHIFSLPLGSVDVTPLSMAEAYATLAADGIHCEPRIIASVTDGEGQELDLQQPGCERVMEVDVARGVTQLLEGVMGATGRPARLGNGHDVAGKTGTTDSTEAVWFCGYSPELAGCSSIAADKTSDFWDGRRRSLAGLRLPESGSYLNGSGGGDAGAQIWRPAMREALEDRPRTGFRNPSRDLRGDDED</sequence>
<keyword evidence="15" id="KW-0812">Transmembrane</keyword>
<keyword evidence="10" id="KW-0511">Multifunctional enzyme</keyword>
<keyword evidence="4" id="KW-0645">Protease</keyword>
<evidence type="ECO:0000256" key="6">
    <source>
        <dbReference type="ARBA" id="ARBA00022679"/>
    </source>
</evidence>
<accession>A0A367YTA3</accession>
<keyword evidence="15" id="KW-0472">Membrane</keyword>
<comment type="catalytic activity">
    <reaction evidence="12">
        <text>Preferential cleavage: (Ac)2-L-Lys-D-Ala-|-D-Ala. Also transpeptidation of peptidyl-alanyl moieties that are N-acyl substituents of D-alanine.</text>
        <dbReference type="EC" id="3.4.16.4"/>
    </reaction>
</comment>
<dbReference type="GO" id="GO:0071555">
    <property type="term" value="P:cell wall organization"/>
    <property type="evidence" value="ECO:0007669"/>
    <property type="project" value="UniProtKB-KW"/>
</dbReference>
<dbReference type="GO" id="GO:0008658">
    <property type="term" value="F:penicillin binding"/>
    <property type="evidence" value="ECO:0007669"/>
    <property type="project" value="InterPro"/>
</dbReference>
<comment type="catalytic activity">
    <reaction evidence="13">
        <text>[GlcNAc-(1-&gt;4)-Mur2Ac(oyl-L-Ala-gamma-D-Glu-L-Lys-D-Ala-D-Ala)](n)-di-trans,octa-cis-undecaprenyl diphosphate + beta-D-GlcNAc-(1-&gt;4)-Mur2Ac(oyl-L-Ala-gamma-D-Glu-L-Lys-D-Ala-D-Ala)-di-trans,octa-cis-undecaprenyl diphosphate = [GlcNAc-(1-&gt;4)-Mur2Ac(oyl-L-Ala-gamma-D-Glu-L-Lys-D-Ala-D-Ala)](n+1)-di-trans,octa-cis-undecaprenyl diphosphate + di-trans,octa-cis-undecaprenyl diphosphate + H(+)</text>
        <dbReference type="Rhea" id="RHEA:23708"/>
        <dbReference type="Rhea" id="RHEA-COMP:9602"/>
        <dbReference type="Rhea" id="RHEA-COMP:9603"/>
        <dbReference type="ChEBI" id="CHEBI:15378"/>
        <dbReference type="ChEBI" id="CHEBI:58405"/>
        <dbReference type="ChEBI" id="CHEBI:60033"/>
        <dbReference type="ChEBI" id="CHEBI:78435"/>
        <dbReference type="EC" id="2.4.99.28"/>
    </reaction>
</comment>
<feature type="region of interest" description="Disordered" evidence="14">
    <location>
        <begin position="656"/>
        <end position="704"/>
    </location>
</feature>
<comment type="caution">
    <text evidence="18">The sequence shown here is derived from an EMBL/GenBank/DDBJ whole genome shotgun (WGS) entry which is preliminary data.</text>
</comment>
<keyword evidence="5" id="KW-0328">Glycosyltransferase</keyword>
<dbReference type="Pfam" id="PF00905">
    <property type="entry name" value="Transpeptidase"/>
    <property type="match status" value="1"/>
</dbReference>
<evidence type="ECO:0000256" key="9">
    <source>
        <dbReference type="ARBA" id="ARBA00022984"/>
    </source>
</evidence>
<feature type="domain" description="Glycosyl transferase family 51" evidence="17">
    <location>
        <begin position="75"/>
        <end position="261"/>
    </location>
</feature>